<sequence length="61" mass="6941">YGTFHQNIIKSGELLFPVIRAINQPAPRVEKHHECSLHSYSKADLENGIFGKTSEELCVWT</sequence>
<reference evidence="1 2" key="1">
    <citation type="submission" date="2019-01" db="EMBL/GenBank/DDBJ databases">
        <authorList>
            <person name="Alioto T."/>
            <person name="Alioto T."/>
        </authorList>
    </citation>
    <scope>NUCLEOTIDE SEQUENCE [LARGE SCALE GENOMIC DNA]</scope>
</reference>
<organism evidence="1 2">
    <name type="scientific">Lynx pardinus</name>
    <name type="common">Iberian lynx</name>
    <name type="synonym">Felis pardina</name>
    <dbReference type="NCBI Taxonomy" id="191816"/>
    <lineage>
        <taxon>Eukaryota</taxon>
        <taxon>Metazoa</taxon>
        <taxon>Chordata</taxon>
        <taxon>Craniata</taxon>
        <taxon>Vertebrata</taxon>
        <taxon>Euteleostomi</taxon>
        <taxon>Mammalia</taxon>
        <taxon>Eutheria</taxon>
        <taxon>Laurasiatheria</taxon>
        <taxon>Carnivora</taxon>
        <taxon>Feliformia</taxon>
        <taxon>Felidae</taxon>
        <taxon>Felinae</taxon>
        <taxon>Lynx</taxon>
    </lineage>
</organism>
<gene>
    <name evidence="1" type="ORF">LYPA_23C020702</name>
</gene>
<evidence type="ECO:0000313" key="1">
    <source>
        <dbReference type="EMBL" id="VFV25607.1"/>
    </source>
</evidence>
<dbReference type="Proteomes" id="UP000386466">
    <property type="component" value="Unassembled WGS sequence"/>
</dbReference>
<evidence type="ECO:0000313" key="2">
    <source>
        <dbReference type="Proteomes" id="UP000386466"/>
    </source>
</evidence>
<keyword evidence="2" id="KW-1185">Reference proteome</keyword>
<dbReference type="EMBL" id="CAAGRJ010007850">
    <property type="protein sequence ID" value="VFV25607.1"/>
    <property type="molecule type" value="Genomic_DNA"/>
</dbReference>
<proteinExistence type="predicted"/>
<feature type="non-terminal residue" evidence="1">
    <location>
        <position position="1"/>
    </location>
</feature>
<dbReference type="AlphaFoldDB" id="A0A485MZA2"/>
<name>A0A485MZA2_LYNPA</name>
<feature type="non-terminal residue" evidence="1">
    <location>
        <position position="61"/>
    </location>
</feature>
<accession>A0A485MZA2</accession>
<protein>
    <submittedName>
        <fullName evidence="1">Uncharacterized protein</fullName>
    </submittedName>
</protein>